<reference evidence="2 3" key="1">
    <citation type="journal article" date="2016" name="Front. Microbiol.">
        <title>Comparative Genomics Analysis of Streptomyces Species Reveals Their Adaptation to the Marine Environment and Their Diversity at the Genomic Level.</title>
        <authorList>
            <person name="Tian X."/>
            <person name="Zhang Z."/>
            <person name="Yang T."/>
            <person name="Chen M."/>
            <person name="Li J."/>
            <person name="Chen F."/>
            <person name="Yang J."/>
            <person name="Li W."/>
            <person name="Zhang B."/>
            <person name="Zhang Z."/>
            <person name="Wu J."/>
            <person name="Zhang C."/>
            <person name="Long L."/>
            <person name="Xiao J."/>
        </authorList>
    </citation>
    <scope>NUCLEOTIDE SEQUENCE [LARGE SCALE GENOMIC DNA]</scope>
    <source>
        <strain evidence="2 3">SCSIO M10379</strain>
    </source>
</reference>
<comment type="caution">
    <text evidence="2">The sequence shown here is derived from an EMBL/GenBank/DDBJ whole genome shotgun (WGS) entry which is preliminary data.</text>
</comment>
<keyword evidence="1" id="KW-1133">Transmembrane helix</keyword>
<feature type="transmembrane region" description="Helical" evidence="1">
    <location>
        <begin position="47"/>
        <end position="67"/>
    </location>
</feature>
<protein>
    <submittedName>
        <fullName evidence="2">Uncharacterized protein</fullName>
    </submittedName>
</protein>
<proteinExistence type="predicted"/>
<gene>
    <name evidence="2" type="ORF">AN217_14660</name>
</gene>
<dbReference type="AlphaFoldDB" id="A0A1E7K4U2"/>
<dbReference type="EMBL" id="LJGV01000022">
    <property type="protein sequence ID" value="OEU98856.1"/>
    <property type="molecule type" value="Genomic_DNA"/>
</dbReference>
<keyword evidence="1" id="KW-0472">Membrane</keyword>
<dbReference type="NCBIfam" id="NF046119">
    <property type="entry name" value="memb_SCO4225"/>
    <property type="match status" value="1"/>
</dbReference>
<feature type="transmembrane region" description="Helical" evidence="1">
    <location>
        <begin position="74"/>
        <end position="95"/>
    </location>
</feature>
<dbReference type="RefSeq" id="WP_019358073.1">
    <property type="nucleotide sequence ID" value="NZ_LJGV01000022.1"/>
</dbReference>
<dbReference type="InterPro" id="IPR057702">
    <property type="entry name" value="DUF7942"/>
</dbReference>
<evidence type="ECO:0000256" key="1">
    <source>
        <dbReference type="SAM" id="Phobius"/>
    </source>
</evidence>
<evidence type="ECO:0000313" key="2">
    <source>
        <dbReference type="EMBL" id="OEU98856.1"/>
    </source>
</evidence>
<dbReference type="Pfam" id="PF25637">
    <property type="entry name" value="DUF7942"/>
    <property type="match status" value="1"/>
</dbReference>
<feature type="transmembrane region" description="Helical" evidence="1">
    <location>
        <begin position="21"/>
        <end position="41"/>
    </location>
</feature>
<sequence length="112" mass="11809">MTAEQRSVLRTVRRALTSVPALLYLALCVGLIGWAVAVTAWDESGESMAGVVPTFATLPLSLVVLALPLPDGPWGFVPLLLGCALVNAVLIGWWVRALTGRSGSAPRSDPRT</sequence>
<accession>A0A1E7K4U2</accession>
<name>A0A1E7K4U2_9ACTN</name>
<organism evidence="2 3">
    <name type="scientific">Streptomyces qinglanensis</name>
    <dbReference type="NCBI Taxonomy" id="943816"/>
    <lineage>
        <taxon>Bacteria</taxon>
        <taxon>Bacillati</taxon>
        <taxon>Actinomycetota</taxon>
        <taxon>Actinomycetes</taxon>
        <taxon>Kitasatosporales</taxon>
        <taxon>Streptomycetaceae</taxon>
        <taxon>Streptomyces</taxon>
    </lineage>
</organism>
<evidence type="ECO:0000313" key="3">
    <source>
        <dbReference type="Proteomes" id="UP000175829"/>
    </source>
</evidence>
<dbReference type="Proteomes" id="UP000175829">
    <property type="component" value="Unassembled WGS sequence"/>
</dbReference>
<dbReference type="PATRIC" id="fig|943816.4.peg.2375"/>
<keyword evidence="1" id="KW-0812">Transmembrane</keyword>